<evidence type="ECO:0000313" key="2">
    <source>
        <dbReference type="Proteomes" id="UP000281955"/>
    </source>
</evidence>
<evidence type="ECO:0000313" key="1">
    <source>
        <dbReference type="EMBL" id="RKS79931.1"/>
    </source>
</evidence>
<protein>
    <submittedName>
        <fullName evidence="1">Uncharacterized protein</fullName>
    </submittedName>
</protein>
<name>A0A420XT47_9ACTN</name>
<sequence>MPNEAQHYDRIGIESAAGDLHARFFEALVDYRRLPRQGRIERAHGVIDQLREVRVDDASDSPLISEPEVAMLHQVYDHVGNVEATDPQIAESVRSLAQSALDTGVSPVVEVILRIAMDSTARESRLAEQQGRADETGDGPIAHADVETAIVGAILGTEFAVPAAPKTAGLSLVGGAVWGGLIGGVAGSVAQAI</sequence>
<dbReference type="AlphaFoldDB" id="A0A420XT47"/>
<organism evidence="1 2">
    <name type="scientific">Motilibacter peucedani</name>
    <dbReference type="NCBI Taxonomy" id="598650"/>
    <lineage>
        <taxon>Bacteria</taxon>
        <taxon>Bacillati</taxon>
        <taxon>Actinomycetota</taxon>
        <taxon>Actinomycetes</taxon>
        <taxon>Motilibacterales</taxon>
        <taxon>Motilibacteraceae</taxon>
        <taxon>Motilibacter</taxon>
    </lineage>
</organism>
<keyword evidence="2" id="KW-1185">Reference proteome</keyword>
<comment type="caution">
    <text evidence="1">The sequence shown here is derived from an EMBL/GenBank/DDBJ whole genome shotgun (WGS) entry which is preliminary data.</text>
</comment>
<accession>A0A420XT47</accession>
<proteinExistence type="predicted"/>
<dbReference type="InParanoid" id="A0A420XT47"/>
<reference evidence="1 2" key="1">
    <citation type="submission" date="2018-10" db="EMBL/GenBank/DDBJ databases">
        <title>Genomic Encyclopedia of Archaeal and Bacterial Type Strains, Phase II (KMG-II): from individual species to whole genera.</title>
        <authorList>
            <person name="Goeker M."/>
        </authorList>
    </citation>
    <scope>NUCLEOTIDE SEQUENCE [LARGE SCALE GENOMIC DNA]</scope>
    <source>
        <strain evidence="1 2">RP-AC37</strain>
    </source>
</reference>
<dbReference type="EMBL" id="RBWV01000009">
    <property type="protein sequence ID" value="RKS79931.1"/>
    <property type="molecule type" value="Genomic_DNA"/>
</dbReference>
<gene>
    <name evidence="1" type="ORF">CLV35_0347</name>
</gene>
<dbReference type="Proteomes" id="UP000281955">
    <property type="component" value="Unassembled WGS sequence"/>
</dbReference>